<dbReference type="AlphaFoldDB" id="A0AA38CL07"/>
<name>A0AA38CL07_TAXCH</name>
<evidence type="ECO:0000313" key="1">
    <source>
        <dbReference type="EMBL" id="KAH9299572.1"/>
    </source>
</evidence>
<dbReference type="EMBL" id="JAHRHJ020000010">
    <property type="protein sequence ID" value="KAH9299572.1"/>
    <property type="molecule type" value="Genomic_DNA"/>
</dbReference>
<proteinExistence type="predicted"/>
<dbReference type="Proteomes" id="UP000824469">
    <property type="component" value="Unassembled WGS sequence"/>
</dbReference>
<feature type="non-terminal residue" evidence="1">
    <location>
        <position position="78"/>
    </location>
</feature>
<keyword evidence="2" id="KW-1185">Reference proteome</keyword>
<reference evidence="1 2" key="1">
    <citation type="journal article" date="2021" name="Nat. Plants">
        <title>The Taxus genome provides insights into paclitaxel biosynthesis.</title>
        <authorList>
            <person name="Xiong X."/>
            <person name="Gou J."/>
            <person name="Liao Q."/>
            <person name="Li Y."/>
            <person name="Zhou Q."/>
            <person name="Bi G."/>
            <person name="Li C."/>
            <person name="Du R."/>
            <person name="Wang X."/>
            <person name="Sun T."/>
            <person name="Guo L."/>
            <person name="Liang H."/>
            <person name="Lu P."/>
            <person name="Wu Y."/>
            <person name="Zhang Z."/>
            <person name="Ro D.K."/>
            <person name="Shang Y."/>
            <person name="Huang S."/>
            <person name="Yan J."/>
        </authorList>
    </citation>
    <scope>NUCLEOTIDE SEQUENCE [LARGE SCALE GENOMIC DNA]</scope>
    <source>
        <strain evidence="1">Ta-2019</strain>
    </source>
</reference>
<feature type="non-terminal residue" evidence="1">
    <location>
        <position position="1"/>
    </location>
</feature>
<comment type="caution">
    <text evidence="1">The sequence shown here is derived from an EMBL/GenBank/DDBJ whole genome shotgun (WGS) entry which is preliminary data.</text>
</comment>
<protein>
    <submittedName>
        <fullName evidence="1">Uncharacterized protein</fullName>
    </submittedName>
</protein>
<accession>A0AA38CL07</accession>
<gene>
    <name evidence="1" type="ORF">KI387_031254</name>
</gene>
<organism evidence="1 2">
    <name type="scientific">Taxus chinensis</name>
    <name type="common">Chinese yew</name>
    <name type="synonym">Taxus wallichiana var. chinensis</name>
    <dbReference type="NCBI Taxonomy" id="29808"/>
    <lineage>
        <taxon>Eukaryota</taxon>
        <taxon>Viridiplantae</taxon>
        <taxon>Streptophyta</taxon>
        <taxon>Embryophyta</taxon>
        <taxon>Tracheophyta</taxon>
        <taxon>Spermatophyta</taxon>
        <taxon>Pinopsida</taxon>
        <taxon>Pinidae</taxon>
        <taxon>Conifers II</taxon>
        <taxon>Cupressales</taxon>
        <taxon>Taxaceae</taxon>
        <taxon>Taxus</taxon>
    </lineage>
</organism>
<evidence type="ECO:0000313" key="2">
    <source>
        <dbReference type="Proteomes" id="UP000824469"/>
    </source>
</evidence>
<sequence length="78" mass="8318">FDGICLGKGVVEELAMEGFVGLTTLLEGSGFSSLGCTFLGKGDIGVRGAEGKTDEEEDGLSMGTTELRWKWLIEVGWM</sequence>